<sequence>MVNVLLDATSGKSGSALSPEDKEARSNLVSSLLAGVAVGLGADASAVVNSGRSETENNAVGTLLKRGGMAAVGACFRSPACEEKVIGPIAFAAITAVTADLMAKTPGLSEDQAPLLSVVQYIATGGEPQSIPGKPGEPVPPVGVPPGGGVGTAPETQLPGKSGDVPEIGGVPGQENKGPVGGTTIVTSTPNAAEATVIFQHGAGQRTGRPYVSSGAEVTPEIVEAALRGDPAFGVQGAVSLPAIRRYVDRLLAGETPPPIRMDGDLIVDGNHRYIEARILGRYVEVTQWTSPGSLQSKRSSISNISIDLADWGNH</sequence>
<evidence type="ECO:0000313" key="1">
    <source>
        <dbReference type="EMBL" id="CAB3930028.1"/>
    </source>
</evidence>
<name>A0A6S7EXR8_9BURK</name>
<gene>
    <name evidence="1" type="ORF">LMG6000_01081</name>
</gene>
<reference evidence="1 2" key="1">
    <citation type="submission" date="2020-04" db="EMBL/GenBank/DDBJ databases">
        <authorList>
            <person name="De Canck E."/>
        </authorList>
    </citation>
    <scope>NUCLEOTIDE SEQUENCE [LARGE SCALE GENOMIC DNA]</scope>
    <source>
        <strain evidence="1 2">LMG 6000</strain>
    </source>
</reference>
<dbReference type="RefSeq" id="WP_175200894.1">
    <property type="nucleotide sequence ID" value="NZ_CADILH010000001.1"/>
</dbReference>
<keyword evidence="2" id="KW-1185">Reference proteome</keyword>
<protein>
    <submittedName>
        <fullName evidence="1">Uncharacterized protein</fullName>
    </submittedName>
</protein>
<dbReference type="Proteomes" id="UP000494183">
    <property type="component" value="Unassembled WGS sequence"/>
</dbReference>
<proteinExistence type="predicted"/>
<organism evidence="1 2">
    <name type="scientific">Achromobacter insolitus</name>
    <dbReference type="NCBI Taxonomy" id="217204"/>
    <lineage>
        <taxon>Bacteria</taxon>
        <taxon>Pseudomonadati</taxon>
        <taxon>Pseudomonadota</taxon>
        <taxon>Betaproteobacteria</taxon>
        <taxon>Burkholderiales</taxon>
        <taxon>Alcaligenaceae</taxon>
        <taxon>Achromobacter</taxon>
    </lineage>
</organism>
<dbReference type="AlphaFoldDB" id="A0A6S7EXR8"/>
<evidence type="ECO:0000313" key="2">
    <source>
        <dbReference type="Proteomes" id="UP000494183"/>
    </source>
</evidence>
<accession>A0A6S7EXR8</accession>
<dbReference type="EMBL" id="CADILH010000001">
    <property type="protein sequence ID" value="CAB3930028.1"/>
    <property type="molecule type" value="Genomic_DNA"/>
</dbReference>